<dbReference type="PROSITE" id="PS50987">
    <property type="entry name" value="HTH_ARSR_2"/>
    <property type="match status" value="1"/>
</dbReference>
<dbReference type="SMART" id="SM00418">
    <property type="entry name" value="HTH_ARSR"/>
    <property type="match status" value="1"/>
</dbReference>
<dbReference type="PANTHER" id="PTHR33154">
    <property type="entry name" value="TRANSCRIPTIONAL REGULATOR, ARSR FAMILY"/>
    <property type="match status" value="1"/>
</dbReference>
<dbReference type="InterPro" id="IPR011991">
    <property type="entry name" value="ArsR-like_HTH"/>
</dbReference>
<evidence type="ECO:0000256" key="3">
    <source>
        <dbReference type="ARBA" id="ARBA00023163"/>
    </source>
</evidence>
<protein>
    <submittedName>
        <fullName evidence="5">ArsR family transcriptional regulator</fullName>
    </submittedName>
</protein>
<dbReference type="Pfam" id="PF01022">
    <property type="entry name" value="HTH_5"/>
    <property type="match status" value="1"/>
</dbReference>
<dbReference type="EMBL" id="JACIHP010000001">
    <property type="protein sequence ID" value="MBB4488579.1"/>
    <property type="molecule type" value="Genomic_DNA"/>
</dbReference>
<evidence type="ECO:0000256" key="2">
    <source>
        <dbReference type="ARBA" id="ARBA00023125"/>
    </source>
</evidence>
<keyword evidence="3" id="KW-0804">Transcription</keyword>
<proteinExistence type="predicted"/>
<organism evidence="5 6">
    <name type="scientific">Agrobacterium radiobacter</name>
    <dbReference type="NCBI Taxonomy" id="362"/>
    <lineage>
        <taxon>Bacteria</taxon>
        <taxon>Pseudomonadati</taxon>
        <taxon>Pseudomonadota</taxon>
        <taxon>Alphaproteobacteria</taxon>
        <taxon>Hyphomicrobiales</taxon>
        <taxon>Rhizobiaceae</taxon>
        <taxon>Rhizobium/Agrobacterium group</taxon>
        <taxon>Agrobacterium</taxon>
        <taxon>Agrobacterium tumefaciens complex</taxon>
    </lineage>
</organism>
<feature type="domain" description="HTH arsR-type" evidence="4">
    <location>
        <begin position="4"/>
        <end position="104"/>
    </location>
</feature>
<evidence type="ECO:0000313" key="6">
    <source>
        <dbReference type="Proteomes" id="UP000534590"/>
    </source>
</evidence>
<dbReference type="InterPro" id="IPR001845">
    <property type="entry name" value="HTH_ArsR_DNA-bd_dom"/>
</dbReference>
<name>A0ABR6J0Y9_AGRRD</name>
<accession>A0ABR6J0Y9</accession>
<keyword evidence="1" id="KW-0805">Transcription regulation</keyword>
<dbReference type="Proteomes" id="UP000534590">
    <property type="component" value="Unassembled WGS sequence"/>
</dbReference>
<evidence type="ECO:0000259" key="4">
    <source>
        <dbReference type="PROSITE" id="PS50987"/>
    </source>
</evidence>
<dbReference type="InterPro" id="IPR051081">
    <property type="entry name" value="HTH_MetalResp_TranReg"/>
</dbReference>
<reference evidence="5 6" key="1">
    <citation type="submission" date="2020-08" db="EMBL/GenBank/DDBJ databases">
        <title>Genomic Encyclopedia of Type Strains, Phase IV (KMG-V): Genome sequencing to study the core and pangenomes of soil and plant-associated prokaryotes.</title>
        <authorList>
            <person name="Whitman W."/>
        </authorList>
    </citation>
    <scope>NUCLEOTIDE SEQUENCE [LARGE SCALE GENOMIC DNA]</scope>
    <source>
        <strain evidence="5 6">SEMIA 461</strain>
    </source>
</reference>
<evidence type="ECO:0000313" key="5">
    <source>
        <dbReference type="EMBL" id="MBB4488579.1"/>
    </source>
</evidence>
<dbReference type="PANTHER" id="PTHR33154:SF33">
    <property type="entry name" value="TRANSCRIPTIONAL REPRESSOR SDPR"/>
    <property type="match status" value="1"/>
</dbReference>
<dbReference type="SUPFAM" id="SSF46785">
    <property type="entry name" value="Winged helix' DNA-binding domain"/>
    <property type="match status" value="1"/>
</dbReference>
<gene>
    <name evidence="5" type="ORF">GGE40_000359</name>
</gene>
<dbReference type="InterPro" id="IPR036390">
    <property type="entry name" value="WH_DNA-bd_sf"/>
</dbReference>
<sequence>MSDIKETQMNPEEILKALSHPARLKFLEWLKRPESHFCQEHPLSMGVCANQFQISGLSQSTVSSHLAVLQAAGLIRSKKVGQWVFFERNEETIDAFRNYLHANL</sequence>
<keyword evidence="2" id="KW-0238">DNA-binding</keyword>
<comment type="caution">
    <text evidence="5">The sequence shown here is derived from an EMBL/GenBank/DDBJ whole genome shotgun (WGS) entry which is preliminary data.</text>
</comment>
<dbReference type="Gene3D" id="1.10.10.10">
    <property type="entry name" value="Winged helix-like DNA-binding domain superfamily/Winged helix DNA-binding domain"/>
    <property type="match status" value="1"/>
</dbReference>
<keyword evidence="6" id="KW-1185">Reference proteome</keyword>
<dbReference type="CDD" id="cd00090">
    <property type="entry name" value="HTH_ARSR"/>
    <property type="match status" value="1"/>
</dbReference>
<evidence type="ECO:0000256" key="1">
    <source>
        <dbReference type="ARBA" id="ARBA00023015"/>
    </source>
</evidence>
<dbReference type="InterPro" id="IPR036388">
    <property type="entry name" value="WH-like_DNA-bd_sf"/>
</dbReference>